<dbReference type="Gene3D" id="1.20.120.1200">
    <property type="entry name" value="NADH-ubiquinone/plastoquinone oxidoreductase chain 6, subunit NuoJ"/>
    <property type="match status" value="1"/>
</dbReference>
<dbReference type="PANTHER" id="PTHR33269">
    <property type="entry name" value="NADH-UBIQUINONE OXIDOREDUCTASE CHAIN 6"/>
    <property type="match status" value="1"/>
</dbReference>
<organism evidence="3">
    <name type="scientific">Petrosia ficiformis</name>
    <name type="common">Common Mediterranean sponge</name>
    <dbReference type="NCBI Taxonomy" id="68564"/>
    <lineage>
        <taxon>Eukaryota</taxon>
        <taxon>Metazoa</taxon>
        <taxon>Porifera</taxon>
        <taxon>Demospongiae</taxon>
        <taxon>Heteroscleromorpha</taxon>
        <taxon>Haplosclerida</taxon>
        <taxon>Petrosiidae</taxon>
        <taxon>Petrosia</taxon>
    </lineage>
</organism>
<feature type="transmembrane region" description="Helical" evidence="2">
    <location>
        <begin position="139"/>
        <end position="161"/>
    </location>
</feature>
<keyword evidence="2" id="KW-0813">Transport</keyword>
<dbReference type="AlphaFoldDB" id="A0A0H4KD66"/>
<keyword evidence="2" id="KW-1133">Transmembrane helix</keyword>
<keyword evidence="2" id="KW-0472">Membrane</keyword>
<comment type="catalytic activity">
    <reaction evidence="2">
        <text>a ubiquinone + NADH + 5 H(+)(in) = a ubiquinol + NAD(+) + 4 H(+)(out)</text>
        <dbReference type="Rhea" id="RHEA:29091"/>
        <dbReference type="Rhea" id="RHEA-COMP:9565"/>
        <dbReference type="Rhea" id="RHEA-COMP:9566"/>
        <dbReference type="ChEBI" id="CHEBI:15378"/>
        <dbReference type="ChEBI" id="CHEBI:16389"/>
        <dbReference type="ChEBI" id="CHEBI:17976"/>
        <dbReference type="ChEBI" id="CHEBI:57540"/>
        <dbReference type="ChEBI" id="CHEBI:57945"/>
        <dbReference type="EC" id="7.1.1.2"/>
    </reaction>
</comment>
<feature type="transmembrane region" description="Helical" evidence="2">
    <location>
        <begin position="52"/>
        <end position="74"/>
    </location>
</feature>
<dbReference type="EMBL" id="KR911863">
    <property type="protein sequence ID" value="AKO90215.1"/>
    <property type="molecule type" value="Genomic_DNA"/>
</dbReference>
<feature type="transmembrane region" description="Helical" evidence="2">
    <location>
        <begin position="86"/>
        <end position="106"/>
    </location>
</feature>
<keyword evidence="2" id="KW-1278">Translocase</keyword>
<geneLocation type="mitochondrion" evidence="3"/>
<reference evidence="3" key="1">
    <citation type="journal article" date="2015" name="Genome Biol. Evol.">
        <title>Cytonuclear Interactions in the Evolution of Animal Mitochondrial tRNA Metabolism.</title>
        <authorList>
            <person name="Pett W."/>
            <person name="Lavrov D.V."/>
        </authorList>
    </citation>
    <scope>NUCLEOTIDE SEQUENCE</scope>
</reference>
<gene>
    <name evidence="3" type="primary">nad6</name>
</gene>
<keyword evidence="2" id="KW-0249">Electron transport</keyword>
<dbReference type="NCBIfam" id="NF005164">
    <property type="entry name" value="PRK06638.1-4"/>
    <property type="match status" value="1"/>
</dbReference>
<comment type="subcellular location">
    <subcellularLocation>
        <location evidence="2">Mitochondrion membrane</location>
        <topology evidence="2">Multi-pass membrane protein</topology>
    </subcellularLocation>
</comment>
<keyword evidence="2" id="KW-0812">Transmembrane</keyword>
<feature type="transmembrane region" description="Helical" evidence="2">
    <location>
        <begin position="6"/>
        <end position="23"/>
    </location>
</feature>
<dbReference type="PANTHER" id="PTHR33269:SF17">
    <property type="entry name" value="NADH-UBIQUINONE OXIDOREDUCTASE CHAIN 6"/>
    <property type="match status" value="1"/>
</dbReference>
<dbReference type="InterPro" id="IPR001457">
    <property type="entry name" value="NADH_UbQ/plastoQ_OxRdtase_su6"/>
</dbReference>
<dbReference type="GO" id="GO:0031966">
    <property type="term" value="C:mitochondrial membrane"/>
    <property type="evidence" value="ECO:0007669"/>
    <property type="project" value="UniProtKB-SubCell"/>
</dbReference>
<keyword evidence="2" id="KW-0830">Ubiquinone</keyword>
<evidence type="ECO:0000256" key="2">
    <source>
        <dbReference type="RuleBase" id="RU004430"/>
    </source>
</evidence>
<proteinExistence type="inferred from homology"/>
<dbReference type="EC" id="7.1.1.2" evidence="2"/>
<comment type="function">
    <text evidence="2">Core subunit of the mitochondrial membrane respiratory chain NADH dehydrogenase (Complex I) which catalyzes electron transfer from NADH through the respiratory chain, using ubiquinone as an electron acceptor. Essential for the catalytic activity and assembly of complex I.</text>
</comment>
<protein>
    <recommendedName>
        <fullName evidence="1 2">NADH-ubiquinone oxidoreductase chain 6</fullName>
        <ecNumber evidence="2">7.1.1.2</ecNumber>
    </recommendedName>
</protein>
<keyword evidence="3" id="KW-0560">Oxidoreductase</keyword>
<keyword evidence="2 3" id="KW-0496">Mitochondrion</keyword>
<comment type="similarity">
    <text evidence="2">Belongs to the complex I subunit 6 family.</text>
</comment>
<keyword evidence="2" id="KW-0520">NAD</keyword>
<accession>A0A0H4KD66</accession>
<keyword evidence="2" id="KW-0679">Respiratory chain</keyword>
<dbReference type="Pfam" id="PF00499">
    <property type="entry name" value="Oxidored_q3"/>
    <property type="match status" value="1"/>
</dbReference>
<name>A0A0H4KD66_PETFI</name>
<evidence type="ECO:0000256" key="1">
    <source>
        <dbReference type="ARBA" id="ARBA00021095"/>
    </source>
</evidence>
<dbReference type="GO" id="GO:0008137">
    <property type="term" value="F:NADH dehydrogenase (ubiquinone) activity"/>
    <property type="evidence" value="ECO:0007669"/>
    <property type="project" value="UniProtKB-UniRule"/>
</dbReference>
<feature type="transmembrane region" description="Helical" evidence="2">
    <location>
        <begin position="28"/>
        <end position="46"/>
    </location>
</feature>
<evidence type="ECO:0000313" key="3">
    <source>
        <dbReference type="EMBL" id="AKO90215.1"/>
    </source>
</evidence>
<dbReference type="GO" id="GO:0016491">
    <property type="term" value="F:oxidoreductase activity"/>
    <property type="evidence" value="ECO:0007669"/>
    <property type="project" value="UniProtKB-KW"/>
</dbReference>
<sequence>MEGLFYLFALGVIISGIMVISAYTPVYAVLWLIMSFTSASALLILLEVEFIALIFLIVYVGAIAILFLFVIIMLNLTEEAIGDDIFNSLPAGFIIGVVFLFEILIFQNGTKMDGGRMVQYLVVQNPNIEVLGRVLYTDYYYLFIIASFILLVAMIGAIVLTHDTGIEIQDRKVQDIFVQTSRQLWQEV</sequence>
<dbReference type="InterPro" id="IPR042106">
    <property type="entry name" value="Nuo/plastoQ_OxRdtase_6_NuoJ"/>
</dbReference>